<evidence type="ECO:0000259" key="2">
    <source>
        <dbReference type="PROSITE" id="PS50828"/>
    </source>
</evidence>
<proteinExistence type="predicted"/>
<keyword evidence="4" id="KW-1185">Reference proteome</keyword>
<dbReference type="SMART" id="SM00463">
    <property type="entry name" value="SMR"/>
    <property type="match status" value="1"/>
</dbReference>
<evidence type="ECO:0000313" key="3">
    <source>
        <dbReference type="EMBL" id="NKC28040.1"/>
    </source>
</evidence>
<evidence type="ECO:0000256" key="1">
    <source>
        <dbReference type="SAM" id="MobiDB-lite"/>
    </source>
</evidence>
<dbReference type="InterPro" id="IPR036063">
    <property type="entry name" value="Smr_dom_sf"/>
</dbReference>
<organism evidence="3 4">
    <name type="scientific">Brucella ciceri</name>
    <dbReference type="NCBI Taxonomy" id="391287"/>
    <lineage>
        <taxon>Bacteria</taxon>
        <taxon>Pseudomonadati</taxon>
        <taxon>Pseudomonadota</taxon>
        <taxon>Alphaproteobacteria</taxon>
        <taxon>Hyphomicrobiales</taxon>
        <taxon>Brucellaceae</taxon>
        <taxon>Brucella/Ochrobactrum group</taxon>
        <taxon>Brucella</taxon>
    </lineage>
</organism>
<dbReference type="PANTHER" id="PTHR35562">
    <property type="entry name" value="DNA ENDONUCLEASE SMRA-RELATED"/>
    <property type="match status" value="1"/>
</dbReference>
<comment type="caution">
    <text evidence="3">The sequence shown here is derived from an EMBL/GenBank/DDBJ whole genome shotgun (WGS) entry which is preliminary data.</text>
</comment>
<sequence length="182" mass="19999">MVAKTAKPLVKPKAEPDELPDFKTLMAEEEKRPAKAKVQPAAEAGKPKKGLSALSEMQVQSLDKPTHRKLAKGRVDIEARIDLHGLTQGEAHGLLYGFLVSAHARGLRHVMVITGKGRSFGSEGILRQAVPHWFSTPLFRLLVSAYEDAARHHGGHGALYVRLRRQTQNTAQQILPGGNRPR</sequence>
<feature type="domain" description="Smr" evidence="2">
    <location>
        <begin position="81"/>
        <end position="164"/>
    </location>
</feature>
<gene>
    <name evidence="3" type="ORF">HED52_06710</name>
</gene>
<dbReference type="EMBL" id="JAAVLR010000001">
    <property type="protein sequence ID" value="NKC28040.1"/>
    <property type="molecule type" value="Genomic_DNA"/>
</dbReference>
<evidence type="ECO:0000313" key="4">
    <source>
        <dbReference type="Proteomes" id="UP000568486"/>
    </source>
</evidence>
<dbReference type="SUPFAM" id="SSF160443">
    <property type="entry name" value="SMR domain-like"/>
    <property type="match status" value="1"/>
</dbReference>
<dbReference type="PANTHER" id="PTHR35562:SF2">
    <property type="entry name" value="DNA ENDONUCLEASE SMRA-RELATED"/>
    <property type="match status" value="1"/>
</dbReference>
<dbReference type="PROSITE" id="PS50828">
    <property type="entry name" value="SMR"/>
    <property type="match status" value="1"/>
</dbReference>
<dbReference type="Proteomes" id="UP000568486">
    <property type="component" value="Unassembled WGS sequence"/>
</dbReference>
<reference evidence="3 4" key="1">
    <citation type="submission" date="2020-03" db="EMBL/GenBank/DDBJ databases">
        <title>Whole genome sequencing of clinical and environmental type strains of Ochrobactrum.</title>
        <authorList>
            <person name="Dharne M."/>
        </authorList>
    </citation>
    <scope>NUCLEOTIDE SEQUENCE [LARGE SCALE GENOMIC DNA]</scope>
    <source>
        <strain evidence="3 4">DSM 22292</strain>
    </source>
</reference>
<dbReference type="Pfam" id="PF01713">
    <property type="entry name" value="Smr"/>
    <property type="match status" value="1"/>
</dbReference>
<feature type="region of interest" description="Disordered" evidence="1">
    <location>
        <begin position="1"/>
        <end position="51"/>
    </location>
</feature>
<accession>A0ABX1DSZ2</accession>
<protein>
    <submittedName>
        <fullName evidence="3">DNA mismatch repair protein MutS</fullName>
    </submittedName>
</protein>
<name>A0ABX1DSZ2_9HYPH</name>
<dbReference type="InterPro" id="IPR002625">
    <property type="entry name" value="Smr_dom"/>
</dbReference>
<dbReference type="Gene3D" id="3.30.1370.110">
    <property type="match status" value="1"/>
</dbReference>